<dbReference type="SUPFAM" id="SSF53383">
    <property type="entry name" value="PLP-dependent transferases"/>
    <property type="match status" value="1"/>
</dbReference>
<dbReference type="FunFam" id="3.40.640.10:FF:000033">
    <property type="entry name" value="Aspartate aminotransferase"/>
    <property type="match status" value="1"/>
</dbReference>
<evidence type="ECO:0000256" key="8">
    <source>
        <dbReference type="ARBA" id="ARBA00049185"/>
    </source>
</evidence>
<keyword evidence="6" id="KW-0808">Transferase</keyword>
<dbReference type="InterPro" id="IPR051326">
    <property type="entry name" value="Kynurenine-oxoglutarate_AT"/>
</dbReference>
<dbReference type="InterPro" id="IPR015421">
    <property type="entry name" value="PyrdxlP-dep_Trfase_major"/>
</dbReference>
<evidence type="ECO:0000256" key="7">
    <source>
        <dbReference type="ARBA" id="ARBA00022898"/>
    </source>
</evidence>
<dbReference type="InterPro" id="IPR004839">
    <property type="entry name" value="Aminotransferase_I/II_large"/>
</dbReference>
<dbReference type="InterPro" id="IPR015424">
    <property type="entry name" value="PyrdxlP-dep_Trfase"/>
</dbReference>
<dbReference type="Gene3D" id="3.90.1150.10">
    <property type="entry name" value="Aspartate Aminotransferase, domain 1"/>
    <property type="match status" value="1"/>
</dbReference>
<evidence type="ECO:0000256" key="1">
    <source>
        <dbReference type="ARBA" id="ARBA00001933"/>
    </source>
</evidence>
<name>A0A9X3TXB9_9PROT</name>
<keyword evidence="11" id="KW-1185">Reference proteome</keyword>
<dbReference type="Pfam" id="PF00155">
    <property type="entry name" value="Aminotran_1_2"/>
    <property type="match status" value="1"/>
</dbReference>
<dbReference type="RefSeq" id="WP_274943426.1">
    <property type="nucleotide sequence ID" value="NZ_JANWOI010000002.1"/>
</dbReference>
<dbReference type="AlphaFoldDB" id="A0A9X3TXB9"/>
<evidence type="ECO:0000256" key="4">
    <source>
        <dbReference type="ARBA" id="ARBA00012753"/>
    </source>
</evidence>
<sequence length="408" mass="44459">MKSLNPRFASLGTTIFSVMSALAVKHQAVNLGQGFPDSAGPDDVRAVARERLESGPHQYPPFQGVPELREAVAAHDRRYYGLEVTAANVLVTSGATEALASAFFALLEPGDEAIVIDPSYDSYRPIIRAAGAEVKALRLAPPHWSFTAADLEAVFSPRTKLIVLNSPMNPVGKVFSDEELHLIADFCRRFDAYALCDEVYEHLLFDGRRHRPLMTLPGMFERSVRVGSAGKTFSLTGWKIGYMTGPEALIGVMSKSHQFLTFTTPPNLQYAVAYGLGKDESYFTGLATDMEASRDRLAAGLAAVGFRLLPCEGTYFLVADYSALAPEMAADEFCMFLTREAGVTAIPVSAFYENAPADPLIRFCFCKTDATLDEACARLSRYFGQNVQDLKQKDGVGMTALDAQNVAT</sequence>
<comment type="similarity">
    <text evidence="2">Belongs to the class-I pyridoxal-phosphate-dependent aminotransferase family.</text>
</comment>
<dbReference type="GO" id="GO:0016212">
    <property type="term" value="F:kynurenine-oxoglutarate transaminase activity"/>
    <property type="evidence" value="ECO:0007669"/>
    <property type="project" value="TreeGrafter"/>
</dbReference>
<dbReference type="Proteomes" id="UP001141619">
    <property type="component" value="Unassembled WGS sequence"/>
</dbReference>
<dbReference type="GO" id="GO:0004069">
    <property type="term" value="F:L-aspartate:2-oxoglutarate aminotransferase activity"/>
    <property type="evidence" value="ECO:0007669"/>
    <property type="project" value="UniProtKB-EC"/>
</dbReference>
<dbReference type="NCBIfam" id="NF006488">
    <property type="entry name" value="PRK08912.1"/>
    <property type="match status" value="1"/>
</dbReference>
<dbReference type="GO" id="GO:0005737">
    <property type="term" value="C:cytoplasm"/>
    <property type="evidence" value="ECO:0007669"/>
    <property type="project" value="TreeGrafter"/>
</dbReference>
<dbReference type="PANTHER" id="PTHR43807">
    <property type="entry name" value="FI04487P"/>
    <property type="match status" value="1"/>
</dbReference>
<gene>
    <name evidence="10" type="ORF">NYP16_07150</name>
</gene>
<comment type="subunit">
    <text evidence="3">Homodimer.</text>
</comment>
<dbReference type="PANTHER" id="PTHR43807:SF20">
    <property type="entry name" value="FI04487P"/>
    <property type="match status" value="1"/>
</dbReference>
<reference evidence="10" key="1">
    <citation type="submission" date="2022-08" db="EMBL/GenBank/DDBJ databases">
        <authorList>
            <person name="Vandamme P."/>
            <person name="Hettiarachchi A."/>
            <person name="Peeters C."/>
            <person name="Cnockaert M."/>
            <person name="Carlier A."/>
        </authorList>
    </citation>
    <scope>NUCLEOTIDE SEQUENCE</scope>
    <source>
        <strain evidence="10">LMG 31809</strain>
    </source>
</reference>
<evidence type="ECO:0000313" key="11">
    <source>
        <dbReference type="Proteomes" id="UP001141619"/>
    </source>
</evidence>
<organism evidence="10 11">
    <name type="scientific">Govanella unica</name>
    <dbReference type="NCBI Taxonomy" id="2975056"/>
    <lineage>
        <taxon>Bacteria</taxon>
        <taxon>Pseudomonadati</taxon>
        <taxon>Pseudomonadota</taxon>
        <taxon>Alphaproteobacteria</taxon>
        <taxon>Emcibacterales</taxon>
        <taxon>Govanellaceae</taxon>
        <taxon>Govanella</taxon>
    </lineage>
</organism>
<evidence type="ECO:0000259" key="9">
    <source>
        <dbReference type="Pfam" id="PF00155"/>
    </source>
</evidence>
<protein>
    <recommendedName>
        <fullName evidence="4">aspartate transaminase</fullName>
        <ecNumber evidence="4">2.6.1.1</ecNumber>
    </recommendedName>
</protein>
<dbReference type="EC" id="2.6.1.1" evidence="4"/>
<evidence type="ECO:0000256" key="6">
    <source>
        <dbReference type="ARBA" id="ARBA00022679"/>
    </source>
</evidence>
<keyword evidence="5 10" id="KW-0032">Aminotransferase</keyword>
<comment type="catalytic activity">
    <reaction evidence="8">
        <text>L-aspartate + 2-oxoglutarate = oxaloacetate + L-glutamate</text>
        <dbReference type="Rhea" id="RHEA:21824"/>
        <dbReference type="ChEBI" id="CHEBI:16452"/>
        <dbReference type="ChEBI" id="CHEBI:16810"/>
        <dbReference type="ChEBI" id="CHEBI:29985"/>
        <dbReference type="ChEBI" id="CHEBI:29991"/>
        <dbReference type="EC" id="2.6.1.1"/>
    </reaction>
</comment>
<reference evidence="10" key="2">
    <citation type="journal article" date="2023" name="Syst. Appl. Microbiol.">
        <title>Govania unica gen. nov., sp. nov., a rare biosphere bacterium that represents a novel family in the class Alphaproteobacteria.</title>
        <authorList>
            <person name="Vandamme P."/>
            <person name="Peeters C."/>
            <person name="Hettiarachchi A."/>
            <person name="Cnockaert M."/>
            <person name="Carlier A."/>
        </authorList>
    </citation>
    <scope>NUCLEOTIDE SEQUENCE</scope>
    <source>
        <strain evidence="10">LMG 31809</strain>
    </source>
</reference>
<evidence type="ECO:0000313" key="10">
    <source>
        <dbReference type="EMBL" id="MDA5193730.1"/>
    </source>
</evidence>
<dbReference type="EMBL" id="JANWOI010000002">
    <property type="protein sequence ID" value="MDA5193730.1"/>
    <property type="molecule type" value="Genomic_DNA"/>
</dbReference>
<proteinExistence type="inferred from homology"/>
<dbReference type="InterPro" id="IPR015422">
    <property type="entry name" value="PyrdxlP-dep_Trfase_small"/>
</dbReference>
<feature type="domain" description="Aminotransferase class I/classII large" evidence="9">
    <location>
        <begin position="29"/>
        <end position="379"/>
    </location>
</feature>
<dbReference type="CDD" id="cd00609">
    <property type="entry name" value="AAT_like"/>
    <property type="match status" value="1"/>
</dbReference>
<dbReference type="GO" id="GO:0030170">
    <property type="term" value="F:pyridoxal phosphate binding"/>
    <property type="evidence" value="ECO:0007669"/>
    <property type="project" value="InterPro"/>
</dbReference>
<evidence type="ECO:0000256" key="3">
    <source>
        <dbReference type="ARBA" id="ARBA00011738"/>
    </source>
</evidence>
<dbReference type="Gene3D" id="3.40.640.10">
    <property type="entry name" value="Type I PLP-dependent aspartate aminotransferase-like (Major domain)"/>
    <property type="match status" value="1"/>
</dbReference>
<comment type="caution">
    <text evidence="10">The sequence shown here is derived from an EMBL/GenBank/DDBJ whole genome shotgun (WGS) entry which is preliminary data.</text>
</comment>
<comment type="cofactor">
    <cofactor evidence="1">
        <name>pyridoxal 5'-phosphate</name>
        <dbReference type="ChEBI" id="CHEBI:597326"/>
    </cofactor>
</comment>
<evidence type="ECO:0000256" key="5">
    <source>
        <dbReference type="ARBA" id="ARBA00022576"/>
    </source>
</evidence>
<keyword evidence="7" id="KW-0663">Pyridoxal phosphate</keyword>
<evidence type="ECO:0000256" key="2">
    <source>
        <dbReference type="ARBA" id="ARBA00007441"/>
    </source>
</evidence>
<accession>A0A9X3TXB9</accession>